<sequence>MEKQLHWPEHHHLKHVLINALAVLPEQSSKYVNSLEIAVQYAKKLDVQKVHVMARIAEQTNENREVYIKNICLACQEFRKESITCLIEPICEAAIPGYFMNSYPKGANRFDATSVEGSQRVELKDYVGHVQIAQVPGHMTGIFSGYTVMDF</sequence>
<dbReference type="EMBL" id="UPTC01001842">
    <property type="protein sequence ID" value="VBB32645.1"/>
    <property type="molecule type" value="Genomic_DNA"/>
</dbReference>
<keyword evidence="2" id="KW-1185">Reference proteome</keyword>
<dbReference type="GO" id="GO:0008903">
    <property type="term" value="F:hydroxypyruvate isomerase activity"/>
    <property type="evidence" value="ECO:0007669"/>
    <property type="project" value="TreeGrafter"/>
</dbReference>
<dbReference type="PANTHER" id="PTHR43489">
    <property type="entry name" value="ISOMERASE"/>
    <property type="match status" value="1"/>
</dbReference>
<gene>
    <name evidence="1" type="ORF">NAV_LOCUS7436</name>
</gene>
<proteinExistence type="predicted"/>
<dbReference type="STRING" id="6277.A0A498SRG1"/>
<evidence type="ECO:0000313" key="2">
    <source>
        <dbReference type="Proteomes" id="UP000276991"/>
    </source>
</evidence>
<dbReference type="SUPFAM" id="SSF51658">
    <property type="entry name" value="Xylose isomerase-like"/>
    <property type="match status" value="1"/>
</dbReference>
<dbReference type="GO" id="GO:0046487">
    <property type="term" value="P:glyoxylate metabolic process"/>
    <property type="evidence" value="ECO:0007669"/>
    <property type="project" value="TreeGrafter"/>
</dbReference>
<name>A0A498SRG1_ACAVI</name>
<dbReference type="OrthoDB" id="4214675at2759"/>
<dbReference type="InterPro" id="IPR036237">
    <property type="entry name" value="Xyl_isomerase-like_sf"/>
</dbReference>
<accession>A0A498SRG1</accession>
<dbReference type="Gene3D" id="3.20.20.150">
    <property type="entry name" value="Divalent-metal-dependent TIM barrel enzymes"/>
    <property type="match status" value="1"/>
</dbReference>
<dbReference type="PANTHER" id="PTHR43489:SF6">
    <property type="entry name" value="HYDROXYPYRUVATE ISOMERASE-RELATED"/>
    <property type="match status" value="1"/>
</dbReference>
<reference evidence="1 2" key="1">
    <citation type="submission" date="2018-08" db="EMBL/GenBank/DDBJ databases">
        <authorList>
            <person name="Laetsch R D."/>
            <person name="Stevens L."/>
            <person name="Kumar S."/>
            <person name="Blaxter L. M."/>
        </authorList>
    </citation>
    <scope>NUCLEOTIDE SEQUENCE [LARGE SCALE GENOMIC DNA]</scope>
</reference>
<dbReference type="Proteomes" id="UP000276991">
    <property type="component" value="Unassembled WGS sequence"/>
</dbReference>
<dbReference type="InterPro" id="IPR050417">
    <property type="entry name" value="Sugar_Epim/Isomerase"/>
</dbReference>
<evidence type="ECO:0000313" key="1">
    <source>
        <dbReference type="EMBL" id="VBB32645.1"/>
    </source>
</evidence>
<dbReference type="AlphaFoldDB" id="A0A498SRG1"/>
<organism evidence="1 2">
    <name type="scientific">Acanthocheilonema viteae</name>
    <name type="common">Filarial nematode worm</name>
    <name type="synonym">Dipetalonema viteae</name>
    <dbReference type="NCBI Taxonomy" id="6277"/>
    <lineage>
        <taxon>Eukaryota</taxon>
        <taxon>Metazoa</taxon>
        <taxon>Ecdysozoa</taxon>
        <taxon>Nematoda</taxon>
        <taxon>Chromadorea</taxon>
        <taxon>Rhabditida</taxon>
        <taxon>Spirurina</taxon>
        <taxon>Spiruromorpha</taxon>
        <taxon>Filarioidea</taxon>
        <taxon>Onchocercidae</taxon>
        <taxon>Acanthocheilonema</taxon>
    </lineage>
</organism>
<protein>
    <submittedName>
        <fullName evidence="1">Uncharacterized protein</fullName>
    </submittedName>
</protein>